<evidence type="ECO:0000259" key="5">
    <source>
        <dbReference type="Pfam" id="PF09734"/>
    </source>
</evidence>
<evidence type="ECO:0000256" key="1">
    <source>
        <dbReference type="ARBA" id="ARBA00004123"/>
    </source>
</evidence>
<dbReference type="InterPro" id="IPR042536">
    <property type="entry name" value="TFIIIC_tauA_Sfc1"/>
</dbReference>
<evidence type="ECO:0000256" key="2">
    <source>
        <dbReference type="ARBA" id="ARBA00023125"/>
    </source>
</evidence>
<dbReference type="GO" id="GO:0005634">
    <property type="term" value="C:nucleus"/>
    <property type="evidence" value="ECO:0007669"/>
    <property type="project" value="UniProtKB-SubCell"/>
</dbReference>
<evidence type="ECO:0000313" key="7">
    <source>
        <dbReference type="Proteomes" id="UP000887574"/>
    </source>
</evidence>
<feature type="domain" description="Transcription factor IIIC subunit Tfc1/Sfc1 triple barrel" evidence="6">
    <location>
        <begin position="371"/>
        <end position="473"/>
    </location>
</feature>
<dbReference type="PANTHER" id="PTHR13230:SF5">
    <property type="entry name" value="GENERAL TRANSCRIPTION FACTOR 3C POLYPEPTIDE 5"/>
    <property type="match status" value="1"/>
</dbReference>
<dbReference type="InterPro" id="IPR019136">
    <property type="entry name" value="TF_IIIC_su-5_HTH"/>
</dbReference>
<evidence type="ECO:0000313" key="8">
    <source>
        <dbReference type="WBParaSite" id="jg12661"/>
    </source>
</evidence>
<evidence type="ECO:0000256" key="4">
    <source>
        <dbReference type="ARBA" id="ARBA00023242"/>
    </source>
</evidence>
<dbReference type="InterPro" id="IPR041499">
    <property type="entry name" value="Tfc1/Sfc1_N"/>
</dbReference>
<dbReference type="GO" id="GO:0001002">
    <property type="term" value="F:RNA polymerase III type 1 promoter sequence-specific DNA binding"/>
    <property type="evidence" value="ECO:0007669"/>
    <property type="project" value="TreeGrafter"/>
</dbReference>
<dbReference type="GO" id="GO:0006384">
    <property type="term" value="P:transcription initiation at RNA polymerase III promoter"/>
    <property type="evidence" value="ECO:0007669"/>
    <property type="project" value="InterPro"/>
</dbReference>
<dbReference type="WBParaSite" id="jg12661">
    <property type="protein sequence ID" value="jg12661"/>
    <property type="gene ID" value="jg12661"/>
</dbReference>
<sequence>MDQLESRIGRHLWDLYYISSADLFAGCEKSSQHFTIRVISVIRKVFDAVQKRQFEKAVLAIGNIRLVCSKLPSEKHYLKSTLKAFSFYFPSLFYVVLQRHLESGCPVQVISEKYSEVVSSFVSTCVFKNHAYDYTEFYLTQFLIFHLAHQLLDEADKALEHNLTHQDPEWGRVRQIYRYWLDYEKWQHELQEYPTARLSPTLCSFFSTILDSSLRTTHGPPMECVGFLPVLIRLAEVLNRIDELRDALAECCCSDAYLLSQVTRTLNSLGLHHVSGFLFTRAMNLIPADSMASNDFVIDIVEQQSLDPAGHGAFEDLIALNLRMLFNFMDHGRNRDNARAWGFLKPIFSMSEQKLKHFVGVMTQALSDFILIEYPGVVQNVENALATLGGIGSVALSAAGQCPLQLKFRNDNPYENGLVAEKKNLSDVVSGQLHLVVKIRRKKSKPNLDCEVQCLGMVSTMFSFKSMCDFHYLPVRKIHGENVYEDLVSKLIPTSFTSALSWWDKSGEESQELLETPHFLPPFVFSRYNTPSTKLLCNDIDRMPGNIRPGVGHGKNLRMERKAFTITVNGDMEFPSEASEAAIKDVDLRIKNESAHQALGKLFDERPMWTRVALLNETKLEDSMLKVMLAKFAFYIMSGPWGRLWCKFGYDPRKDQSAKQYQTVMVSFRQHQSIPERQRLKVSICDRGNAPSTSANMDHLEYTYKPGKLPPVRQMWYCVCDVHLPAAQKVLRKDFFAILKQVHSTHGWLPPEVINSIRSAIKEDVKKLSELMDVSEDYEAEATTADISGFIANDDSDSECGNPLDYLWIPAESSRNPVDCHWILSNPVVSTGFDNFGGNPVVISGNPVALCGEPLD</sequence>
<dbReference type="InterPro" id="IPR040454">
    <property type="entry name" value="TF_IIIC_Tfc1/Sfc1"/>
</dbReference>
<accession>A0A915CUZ2</accession>
<comment type="subcellular location">
    <subcellularLocation>
        <location evidence="1">Nucleus</location>
    </subcellularLocation>
</comment>
<name>A0A915CUZ2_9BILA</name>
<dbReference type="Gene3D" id="3.30.200.160">
    <property type="entry name" value="TFIIIC, subcomplex tauA, subunit Sfc1, barrel domain"/>
    <property type="match status" value="1"/>
</dbReference>
<dbReference type="GO" id="GO:0000127">
    <property type="term" value="C:transcription factor TFIIIC complex"/>
    <property type="evidence" value="ECO:0007669"/>
    <property type="project" value="InterPro"/>
</dbReference>
<dbReference type="Proteomes" id="UP000887574">
    <property type="component" value="Unplaced"/>
</dbReference>
<evidence type="ECO:0000256" key="3">
    <source>
        <dbReference type="ARBA" id="ARBA00023163"/>
    </source>
</evidence>
<keyword evidence="4" id="KW-0539">Nucleus</keyword>
<keyword evidence="2" id="KW-0238">DNA-binding</keyword>
<protein>
    <submittedName>
        <fullName evidence="8">Uncharacterized protein</fullName>
    </submittedName>
</protein>
<dbReference type="Pfam" id="PF17682">
    <property type="entry name" value="Tau95_N"/>
    <property type="match status" value="1"/>
</dbReference>
<dbReference type="Pfam" id="PF09734">
    <property type="entry name" value="Tau95"/>
    <property type="match status" value="1"/>
</dbReference>
<dbReference type="PANTHER" id="PTHR13230">
    <property type="entry name" value="GENERAL TRANSCRIPTION FACTOR IIIC, POLYPEPTIDE 5"/>
    <property type="match status" value="1"/>
</dbReference>
<feature type="domain" description="Transcription factor IIIC subunit 5 HTH" evidence="5">
    <location>
        <begin position="519"/>
        <end position="666"/>
    </location>
</feature>
<keyword evidence="3" id="KW-0804">Transcription</keyword>
<organism evidence="7 8">
    <name type="scientific">Ditylenchus dipsaci</name>
    <dbReference type="NCBI Taxonomy" id="166011"/>
    <lineage>
        <taxon>Eukaryota</taxon>
        <taxon>Metazoa</taxon>
        <taxon>Ecdysozoa</taxon>
        <taxon>Nematoda</taxon>
        <taxon>Chromadorea</taxon>
        <taxon>Rhabditida</taxon>
        <taxon>Tylenchina</taxon>
        <taxon>Tylenchomorpha</taxon>
        <taxon>Sphaerularioidea</taxon>
        <taxon>Anguinidae</taxon>
        <taxon>Anguininae</taxon>
        <taxon>Ditylenchus</taxon>
    </lineage>
</organism>
<keyword evidence="7" id="KW-1185">Reference proteome</keyword>
<evidence type="ECO:0000259" key="6">
    <source>
        <dbReference type="Pfam" id="PF17682"/>
    </source>
</evidence>
<reference evidence="8" key="1">
    <citation type="submission" date="2022-11" db="UniProtKB">
        <authorList>
            <consortium name="WormBaseParasite"/>
        </authorList>
    </citation>
    <scope>IDENTIFICATION</scope>
</reference>
<dbReference type="GO" id="GO:0001003">
    <property type="term" value="F:RNA polymerase III type 2 promoter sequence-specific DNA binding"/>
    <property type="evidence" value="ECO:0007669"/>
    <property type="project" value="TreeGrafter"/>
</dbReference>
<proteinExistence type="predicted"/>
<dbReference type="AlphaFoldDB" id="A0A915CUZ2"/>